<evidence type="ECO:0000313" key="2">
    <source>
        <dbReference type="EMBL" id="MDN0012770.1"/>
    </source>
</evidence>
<organism evidence="2 3">
    <name type="scientific">Acinetobacter thutiue</name>
    <dbReference type="NCBI Taxonomy" id="2998078"/>
    <lineage>
        <taxon>Bacteria</taxon>
        <taxon>Pseudomonadati</taxon>
        <taxon>Pseudomonadota</taxon>
        <taxon>Gammaproteobacteria</taxon>
        <taxon>Moraxellales</taxon>
        <taxon>Moraxellaceae</taxon>
        <taxon>Acinetobacter</taxon>
    </lineage>
</organism>
<evidence type="ECO:0000256" key="1">
    <source>
        <dbReference type="SAM" id="MobiDB-lite"/>
    </source>
</evidence>
<keyword evidence="3" id="KW-1185">Reference proteome</keyword>
<dbReference type="EMBL" id="JAUDZE010000001">
    <property type="protein sequence ID" value="MDN0012770.1"/>
    <property type="molecule type" value="Genomic_DNA"/>
</dbReference>
<proteinExistence type="predicted"/>
<protein>
    <recommendedName>
        <fullName evidence="4">Ada DNA repair metal-binding domain-containing protein</fullName>
    </recommendedName>
</protein>
<dbReference type="RefSeq" id="WP_267979056.1">
    <property type="nucleotide sequence ID" value="NZ_JAPQKF010000001.1"/>
</dbReference>
<evidence type="ECO:0008006" key="4">
    <source>
        <dbReference type="Google" id="ProtNLM"/>
    </source>
</evidence>
<accession>A0ABT7WJB9</accession>
<reference evidence="2" key="1">
    <citation type="submission" date="2023-06" db="EMBL/GenBank/DDBJ databases">
        <title>Two novel species of Acinetobacter isolated from motorbike repairing workshop in Vietnam.</title>
        <authorList>
            <person name="Le N.T.T."/>
        </authorList>
    </citation>
    <scope>NUCLEOTIDE SEQUENCE</scope>
    <source>
        <strain evidence="2">VNH17</strain>
    </source>
</reference>
<sequence length="208" mass="23815">MTLQNRVDPWGKLNTHPSKSATLMGNRGGKLHNSDKQIIKQFSTQSWINCLTIFGNVKREVFGQSYSELFFLDEATALAAGHRPCGECQNQRYKQFKNAWIHANDTGISLPVKKMDKKIHQDRLTADKNKKTFQAKISDLPIGTFFEHDSKAIVIFKDNHYLVWSFDGYQQEIKLPNDLIVTVLTPESFVKAFDEGFIPRFHHSASLK</sequence>
<comment type="caution">
    <text evidence="2">The sequence shown here is derived from an EMBL/GenBank/DDBJ whole genome shotgun (WGS) entry which is preliminary data.</text>
</comment>
<evidence type="ECO:0000313" key="3">
    <source>
        <dbReference type="Proteomes" id="UP001168524"/>
    </source>
</evidence>
<gene>
    <name evidence="2" type="ORF">QTA56_00765</name>
</gene>
<name>A0ABT7WJB9_9GAMM</name>
<feature type="region of interest" description="Disordered" evidence="1">
    <location>
        <begin position="1"/>
        <end position="28"/>
    </location>
</feature>
<dbReference type="Proteomes" id="UP001168524">
    <property type="component" value="Unassembled WGS sequence"/>
</dbReference>